<dbReference type="PROSITE" id="PS51203">
    <property type="entry name" value="CS"/>
    <property type="match status" value="1"/>
</dbReference>
<dbReference type="CDD" id="cd06466">
    <property type="entry name" value="p23_CS_SGT1_like"/>
    <property type="match status" value="1"/>
</dbReference>
<dbReference type="PROSITE" id="PS51048">
    <property type="entry name" value="SGS"/>
    <property type="match status" value="1"/>
</dbReference>
<dbReference type="Gene3D" id="2.60.40.790">
    <property type="match status" value="1"/>
</dbReference>
<feature type="domain" description="CS" evidence="2">
    <location>
        <begin position="16"/>
        <end position="105"/>
    </location>
</feature>
<dbReference type="InterPro" id="IPR044563">
    <property type="entry name" value="Sgt1-like"/>
</dbReference>
<dbReference type="GO" id="GO:0051087">
    <property type="term" value="F:protein-folding chaperone binding"/>
    <property type="evidence" value="ECO:0007669"/>
    <property type="project" value="InterPro"/>
</dbReference>
<evidence type="ECO:0000313" key="3">
    <source>
        <dbReference type="EMBL" id="JAC17469.1"/>
    </source>
</evidence>
<sequence length="194" mass="22012">MEENASGDNASQSQTPLPYKLDWYQTETQVVLSVLAKNVDSEKLKITFNNSKINMTLAFKDGSVVDRTIHLENSVVGERCVYKVFPTKIEMRLPKLQGVHWVKLESEEVKVSKPSRNWDKVVSEIEDEKLEGEAVLNALFQKIYAEGSDEVKKAMNKSFLESGGTELNTNWDAVSKGKVTIKPPEGMEWRSWDK</sequence>
<dbReference type="Pfam" id="PF04969">
    <property type="entry name" value="CS"/>
    <property type="match status" value="1"/>
</dbReference>
<protein>
    <submittedName>
        <fullName evidence="3">Putative chaperone binding protein</fullName>
    </submittedName>
</protein>
<dbReference type="InterPro" id="IPR007052">
    <property type="entry name" value="CS_dom"/>
</dbReference>
<proteinExistence type="evidence at transcript level"/>
<accession>A0A023F921</accession>
<evidence type="ECO:0000259" key="1">
    <source>
        <dbReference type="PROSITE" id="PS51048"/>
    </source>
</evidence>
<feature type="domain" description="SGS" evidence="1">
    <location>
        <begin position="108"/>
        <end position="194"/>
    </location>
</feature>
<evidence type="ECO:0000259" key="2">
    <source>
        <dbReference type="PROSITE" id="PS51203"/>
    </source>
</evidence>
<dbReference type="AlphaFoldDB" id="A0A023F921"/>
<dbReference type="InterPro" id="IPR007699">
    <property type="entry name" value="SGS_dom"/>
</dbReference>
<reference evidence="3" key="1">
    <citation type="journal article" date="2014" name="PLoS Negl. Trop. Dis.">
        <title>An updated insight into the Sialotranscriptome of Triatoma infestans: developmental stage and geographic variations.</title>
        <authorList>
            <person name="Schwarz A."/>
            <person name="Medrano-Mercado N."/>
            <person name="Schaub G.A."/>
            <person name="Struchiner C.J."/>
            <person name="Bargues M.D."/>
            <person name="Levy M.Z."/>
            <person name="Ribeiro J.M."/>
        </authorList>
    </citation>
    <scope>NUCLEOTIDE SEQUENCE</scope>
    <source>
        <strain evidence="3">Chile</strain>
        <tissue evidence="3">Salivary glands</tissue>
    </source>
</reference>
<dbReference type="SUPFAM" id="SSF49764">
    <property type="entry name" value="HSP20-like chaperones"/>
    <property type="match status" value="1"/>
</dbReference>
<dbReference type="PANTHER" id="PTHR45862">
    <property type="entry name" value="PROTEIN SGT1 HOMOLOG"/>
    <property type="match status" value="1"/>
</dbReference>
<dbReference type="Pfam" id="PF05002">
    <property type="entry name" value="SGS"/>
    <property type="match status" value="1"/>
</dbReference>
<dbReference type="InterPro" id="IPR008978">
    <property type="entry name" value="HSP20-like_chaperone"/>
</dbReference>
<organism evidence="3">
    <name type="scientific">Triatoma infestans</name>
    <name type="common">Assassin bug</name>
    <dbReference type="NCBI Taxonomy" id="30076"/>
    <lineage>
        <taxon>Eukaryota</taxon>
        <taxon>Metazoa</taxon>
        <taxon>Ecdysozoa</taxon>
        <taxon>Arthropoda</taxon>
        <taxon>Hexapoda</taxon>
        <taxon>Insecta</taxon>
        <taxon>Pterygota</taxon>
        <taxon>Neoptera</taxon>
        <taxon>Paraneoptera</taxon>
        <taxon>Hemiptera</taxon>
        <taxon>Heteroptera</taxon>
        <taxon>Panheteroptera</taxon>
        <taxon>Cimicomorpha</taxon>
        <taxon>Reduviidae</taxon>
        <taxon>Triatominae</taxon>
        <taxon>Triatoma</taxon>
    </lineage>
</organism>
<name>A0A023F921_TRIIF</name>
<dbReference type="EMBL" id="GBBI01001243">
    <property type="protein sequence ID" value="JAC17469.1"/>
    <property type="molecule type" value="mRNA"/>
</dbReference>